<name>A0A9W6YNE6_AMBMO</name>
<dbReference type="PANTHER" id="PTHR31686">
    <property type="match status" value="1"/>
</dbReference>
<keyword evidence="3" id="KW-0813">Transport</keyword>
<evidence type="ECO:0000313" key="9">
    <source>
        <dbReference type="EMBL" id="GMG21021.1"/>
    </source>
</evidence>
<dbReference type="Proteomes" id="UP001165063">
    <property type="component" value="Unassembled WGS sequence"/>
</dbReference>
<protein>
    <submittedName>
        <fullName evidence="9">Unnamed protein product</fullName>
    </submittedName>
</protein>
<feature type="transmembrane region" description="Helical" evidence="8">
    <location>
        <begin position="296"/>
        <end position="324"/>
    </location>
</feature>
<evidence type="ECO:0000256" key="6">
    <source>
        <dbReference type="ARBA" id="ARBA00022989"/>
    </source>
</evidence>
<evidence type="ECO:0000256" key="8">
    <source>
        <dbReference type="SAM" id="Phobius"/>
    </source>
</evidence>
<feature type="transmembrane region" description="Helical" evidence="8">
    <location>
        <begin position="62"/>
        <end position="85"/>
    </location>
</feature>
<keyword evidence="6 8" id="KW-1133">Transmembrane helix</keyword>
<comment type="similarity">
    <text evidence="2">Belongs to the tellurite-resistance/dicarboxylate transporter (TDT) family.</text>
</comment>
<evidence type="ECO:0000256" key="3">
    <source>
        <dbReference type="ARBA" id="ARBA00022448"/>
    </source>
</evidence>
<evidence type="ECO:0000256" key="1">
    <source>
        <dbReference type="ARBA" id="ARBA00004651"/>
    </source>
</evidence>
<dbReference type="InterPro" id="IPR038665">
    <property type="entry name" value="Voltage-dep_anion_channel_sf"/>
</dbReference>
<dbReference type="GO" id="GO:0000319">
    <property type="term" value="F:sulfite transmembrane transporter activity"/>
    <property type="evidence" value="ECO:0007669"/>
    <property type="project" value="TreeGrafter"/>
</dbReference>
<dbReference type="PANTHER" id="PTHR31686:SF1">
    <property type="entry name" value="SULFITE EFFLUX PUMP SSU1"/>
    <property type="match status" value="1"/>
</dbReference>
<comment type="subcellular location">
    <subcellularLocation>
        <location evidence="1">Cell membrane</location>
        <topology evidence="1">Multi-pass membrane protein</topology>
    </subcellularLocation>
</comment>
<feature type="transmembrane region" description="Helical" evidence="8">
    <location>
        <begin position="169"/>
        <end position="188"/>
    </location>
</feature>
<feature type="transmembrane region" description="Helical" evidence="8">
    <location>
        <begin position="30"/>
        <end position="50"/>
    </location>
</feature>
<feature type="transmembrane region" description="Helical" evidence="8">
    <location>
        <begin position="133"/>
        <end position="157"/>
    </location>
</feature>
<dbReference type="EMBL" id="BSXU01000532">
    <property type="protein sequence ID" value="GMG21021.1"/>
    <property type="molecule type" value="Genomic_DNA"/>
</dbReference>
<dbReference type="AlphaFoldDB" id="A0A9W6YNE6"/>
<keyword evidence="7 8" id="KW-0472">Membrane</keyword>
<reference evidence="9" key="1">
    <citation type="submission" date="2023-04" db="EMBL/GenBank/DDBJ databases">
        <title>Ambrosiozyma monospora NBRC 1965.</title>
        <authorList>
            <person name="Ichikawa N."/>
            <person name="Sato H."/>
            <person name="Tonouchi N."/>
        </authorList>
    </citation>
    <scope>NUCLEOTIDE SEQUENCE</scope>
    <source>
        <strain evidence="9">NBRC 1965</strain>
    </source>
</reference>
<comment type="caution">
    <text evidence="9">The sequence shown here is derived from an EMBL/GenBank/DDBJ whole genome shotgun (WGS) entry which is preliminary data.</text>
</comment>
<gene>
    <name evidence="9" type="ORF">Amon01_000166500</name>
</gene>
<feature type="transmembrane region" description="Helical" evidence="8">
    <location>
        <begin position="336"/>
        <end position="356"/>
    </location>
</feature>
<proteinExistence type="inferred from homology"/>
<evidence type="ECO:0000256" key="2">
    <source>
        <dbReference type="ARBA" id="ARBA00008566"/>
    </source>
</evidence>
<dbReference type="GO" id="GO:0005886">
    <property type="term" value="C:plasma membrane"/>
    <property type="evidence" value="ECO:0007669"/>
    <property type="project" value="UniProtKB-SubCell"/>
</dbReference>
<organism evidence="9 10">
    <name type="scientific">Ambrosiozyma monospora</name>
    <name type="common">Yeast</name>
    <name type="synonym">Endomycopsis monosporus</name>
    <dbReference type="NCBI Taxonomy" id="43982"/>
    <lineage>
        <taxon>Eukaryota</taxon>
        <taxon>Fungi</taxon>
        <taxon>Dikarya</taxon>
        <taxon>Ascomycota</taxon>
        <taxon>Saccharomycotina</taxon>
        <taxon>Pichiomycetes</taxon>
        <taxon>Pichiales</taxon>
        <taxon>Pichiaceae</taxon>
        <taxon>Ambrosiozyma</taxon>
    </lineage>
</organism>
<feature type="transmembrane region" description="Helical" evidence="8">
    <location>
        <begin position="200"/>
        <end position="227"/>
    </location>
</feature>
<dbReference type="Gene3D" id="1.50.10.150">
    <property type="entry name" value="Voltage-dependent anion channel"/>
    <property type="match status" value="1"/>
</dbReference>
<dbReference type="InterPro" id="IPR004695">
    <property type="entry name" value="SLAC1/Mae1/Ssu1/TehA"/>
</dbReference>
<keyword evidence="4" id="KW-1003">Cell membrane</keyword>
<evidence type="ECO:0000256" key="7">
    <source>
        <dbReference type="ARBA" id="ARBA00023136"/>
    </source>
</evidence>
<feature type="transmembrane region" description="Helical" evidence="8">
    <location>
        <begin position="239"/>
        <end position="262"/>
    </location>
</feature>
<keyword evidence="5 8" id="KW-0812">Transmembrane</keyword>
<dbReference type="Pfam" id="PF03595">
    <property type="entry name" value="SLAC1"/>
    <property type="match status" value="1"/>
</dbReference>
<sequence length="408" mass="46306">MRKDSITTPTSQDSKAMAIMDCLVGKFTPFYFVITMGIGISAMVLHEFPIDCIRKGSKYVGIVYFFINIVAFCVIHILFFLRYMIWFHRYGDGQETFLKMIRNHQLSVFLGTEVMGSTTIINMIRVLEPGWYYFTYTLWVINCIFALLCAWVLVFVMLSNLCEFKLSDLIATIYLPVVTIMVAASSGSSINQTLTEYPTWQFANCIICYMLWCNALFMGCILFPVYFQKQYLTGLPTKANVFSTFIPVGILGQGSYGIVIAFNNFKEMLERGHYESFFLGINVSEPDKLRNFIASFLHLSSVLIALFLLSMGVCMTMLAIFSIISYGNPGVWVKSMWAATFPLGTMSTGFTALFTYTGLTGFQVMGTIYGTALILITTYCIIGTIVFEIPWKQMKEIIFESRDIEKMV</sequence>
<keyword evidence="10" id="KW-1185">Reference proteome</keyword>
<evidence type="ECO:0000313" key="10">
    <source>
        <dbReference type="Proteomes" id="UP001165063"/>
    </source>
</evidence>
<evidence type="ECO:0000256" key="5">
    <source>
        <dbReference type="ARBA" id="ARBA00022692"/>
    </source>
</evidence>
<accession>A0A9W6YNE6</accession>
<feature type="transmembrane region" description="Helical" evidence="8">
    <location>
        <begin position="368"/>
        <end position="387"/>
    </location>
</feature>
<dbReference type="OrthoDB" id="1099at2759"/>
<dbReference type="InterPro" id="IPR051629">
    <property type="entry name" value="Sulfite_efflux_TDT"/>
</dbReference>
<evidence type="ECO:0000256" key="4">
    <source>
        <dbReference type="ARBA" id="ARBA00022475"/>
    </source>
</evidence>